<evidence type="ECO:0000313" key="3">
    <source>
        <dbReference type="Proteomes" id="UP000596252"/>
    </source>
</evidence>
<keyword evidence="1" id="KW-0732">Signal</keyword>
<dbReference type="RefSeq" id="WP_203324666.1">
    <property type="nucleotide sequence ID" value="NZ_CP069213.1"/>
</dbReference>
<accession>A0ABX7G0X7</accession>
<name>A0ABX7G0X7_9GAMM</name>
<protein>
    <submittedName>
        <fullName evidence="2">Copper chaperone PCu(A)C</fullName>
    </submittedName>
</protein>
<gene>
    <name evidence="2" type="ORF">JQC75_14005</name>
</gene>
<organism evidence="2 3">
    <name type="scientific">Shewanella litorisediminis</name>
    <dbReference type="NCBI Taxonomy" id="1173586"/>
    <lineage>
        <taxon>Bacteria</taxon>
        <taxon>Pseudomonadati</taxon>
        <taxon>Pseudomonadota</taxon>
        <taxon>Gammaproteobacteria</taxon>
        <taxon>Alteromonadales</taxon>
        <taxon>Shewanellaceae</taxon>
        <taxon>Shewanella</taxon>
    </lineage>
</organism>
<evidence type="ECO:0000313" key="2">
    <source>
        <dbReference type="EMBL" id="QRH00969.1"/>
    </source>
</evidence>
<dbReference type="InterPro" id="IPR036182">
    <property type="entry name" value="PCuAC_sf"/>
</dbReference>
<dbReference type="SUPFAM" id="SSF110087">
    <property type="entry name" value="DR1885-like metal-binding protein"/>
    <property type="match status" value="1"/>
</dbReference>
<dbReference type="Gene3D" id="2.60.40.1890">
    <property type="entry name" value="PCu(A)C copper chaperone"/>
    <property type="match status" value="1"/>
</dbReference>
<dbReference type="InterPro" id="IPR058248">
    <property type="entry name" value="Lxx211020-like"/>
</dbReference>
<keyword evidence="3" id="KW-1185">Reference proteome</keyword>
<proteinExistence type="predicted"/>
<dbReference type="Proteomes" id="UP000596252">
    <property type="component" value="Chromosome"/>
</dbReference>
<feature type="chain" id="PRO_5047191662" evidence="1">
    <location>
        <begin position="26"/>
        <end position="157"/>
    </location>
</feature>
<sequence>MTFSFRRLIKPALLLALVNSSAPFAGEVMVHDAWIRAMPPNARAVPVYLSLHNGSDSSIALTAIETPLGRVELHQSIQQGEMMKMQRVERIEVAAHEMVKLAPMGYHGMLLDMQAPPATGEQVALTLHFDNGETARVEAPVIAGQGKMMASGHEHHH</sequence>
<feature type="signal peptide" evidence="1">
    <location>
        <begin position="1"/>
        <end position="25"/>
    </location>
</feature>
<dbReference type="InterPro" id="IPR007410">
    <property type="entry name" value="LpqE-like"/>
</dbReference>
<reference evidence="2 3" key="1">
    <citation type="journal article" date="2012" name="Antonie Van Leeuwenhoek">
        <title>Shewanella litorisediminis sp. nov., a gammaproteobacterium isolated from a tidal flat sediment.</title>
        <authorList>
            <person name="Lee M.H."/>
            <person name="Yoon J.H."/>
        </authorList>
    </citation>
    <scope>NUCLEOTIDE SEQUENCE [LARGE SCALE GENOMIC DNA]</scope>
    <source>
        <strain evidence="2 3">SMK1-12</strain>
    </source>
</reference>
<evidence type="ECO:0000256" key="1">
    <source>
        <dbReference type="SAM" id="SignalP"/>
    </source>
</evidence>
<dbReference type="EMBL" id="CP069213">
    <property type="protein sequence ID" value="QRH00969.1"/>
    <property type="molecule type" value="Genomic_DNA"/>
</dbReference>
<dbReference type="PANTHER" id="PTHR36302:SF1">
    <property type="entry name" value="COPPER CHAPERONE PCU(A)C"/>
    <property type="match status" value="1"/>
</dbReference>
<dbReference type="Pfam" id="PF04314">
    <property type="entry name" value="PCuAC"/>
    <property type="match status" value="1"/>
</dbReference>
<dbReference type="PANTHER" id="PTHR36302">
    <property type="entry name" value="BLR7088 PROTEIN"/>
    <property type="match status" value="1"/>
</dbReference>